<sequence>MTSNPYADEVAAIPGVPHRWTALTIALTVIGFVVFWPLGLAMIAYVLWGERIMAWARGGDGALTKFRRAAEDMSRNFRDEFAPKSAGVRRPTGNAAFDAWREAQMRRLDEERRKIDETTEAFEAHLRAKRGAFDEAAQREEFEGFMAGRHGGV</sequence>
<keyword evidence="2" id="KW-1133">Transmembrane helix</keyword>
<name>A0A7W6GE44_9HYPH</name>
<keyword evidence="2" id="KW-0472">Membrane</keyword>
<keyword evidence="1" id="KW-0175">Coiled coil</keyword>
<protein>
    <recommendedName>
        <fullName evidence="5">DUF2852 domain-containing protein</fullName>
    </recommendedName>
</protein>
<organism evidence="3 4">
    <name type="scientific">Hansschlegelia beijingensis</name>
    <dbReference type="NCBI Taxonomy" id="1133344"/>
    <lineage>
        <taxon>Bacteria</taxon>
        <taxon>Pseudomonadati</taxon>
        <taxon>Pseudomonadota</taxon>
        <taxon>Alphaproteobacteria</taxon>
        <taxon>Hyphomicrobiales</taxon>
        <taxon>Methylopilaceae</taxon>
        <taxon>Hansschlegelia</taxon>
    </lineage>
</organism>
<dbReference type="RefSeq" id="WP_183394261.1">
    <property type="nucleotide sequence ID" value="NZ_JACIDR010000001.1"/>
</dbReference>
<evidence type="ECO:0000313" key="4">
    <source>
        <dbReference type="Proteomes" id="UP000528964"/>
    </source>
</evidence>
<proteinExistence type="predicted"/>
<dbReference type="Pfam" id="PF11014">
    <property type="entry name" value="DUF2852"/>
    <property type="match status" value="1"/>
</dbReference>
<accession>A0A7W6GE44</accession>
<gene>
    <name evidence="3" type="ORF">GGR24_001114</name>
</gene>
<feature type="transmembrane region" description="Helical" evidence="2">
    <location>
        <begin position="20"/>
        <end position="48"/>
    </location>
</feature>
<keyword evidence="2" id="KW-0812">Transmembrane</keyword>
<dbReference type="EMBL" id="JACIDR010000001">
    <property type="protein sequence ID" value="MBB3972481.1"/>
    <property type="molecule type" value="Genomic_DNA"/>
</dbReference>
<evidence type="ECO:0000313" key="3">
    <source>
        <dbReference type="EMBL" id="MBB3972481.1"/>
    </source>
</evidence>
<evidence type="ECO:0008006" key="5">
    <source>
        <dbReference type="Google" id="ProtNLM"/>
    </source>
</evidence>
<comment type="caution">
    <text evidence="3">The sequence shown here is derived from an EMBL/GenBank/DDBJ whole genome shotgun (WGS) entry which is preliminary data.</text>
</comment>
<dbReference type="AlphaFoldDB" id="A0A7W6GE44"/>
<feature type="coiled-coil region" evidence="1">
    <location>
        <begin position="101"/>
        <end position="128"/>
    </location>
</feature>
<dbReference type="InterPro" id="IPR021273">
    <property type="entry name" value="DUF2852"/>
</dbReference>
<evidence type="ECO:0000256" key="1">
    <source>
        <dbReference type="SAM" id="Coils"/>
    </source>
</evidence>
<keyword evidence="4" id="KW-1185">Reference proteome</keyword>
<dbReference type="Proteomes" id="UP000528964">
    <property type="component" value="Unassembled WGS sequence"/>
</dbReference>
<reference evidence="3 4" key="1">
    <citation type="submission" date="2020-08" db="EMBL/GenBank/DDBJ databases">
        <title>Genomic Encyclopedia of Type Strains, Phase IV (KMG-IV): sequencing the most valuable type-strain genomes for metagenomic binning, comparative biology and taxonomic classification.</title>
        <authorList>
            <person name="Goeker M."/>
        </authorList>
    </citation>
    <scope>NUCLEOTIDE SEQUENCE [LARGE SCALE GENOMIC DNA]</scope>
    <source>
        <strain evidence="3 4">DSM 25481</strain>
    </source>
</reference>
<evidence type="ECO:0000256" key="2">
    <source>
        <dbReference type="SAM" id="Phobius"/>
    </source>
</evidence>